<sequence length="297" mass="31616">MAGTSFKEVTFNESAKHIESMRTNGPLKTGGHCKNKWLSLKQTYNTIETYQNNKSGCHWDNERGANIPGPAAEAVWEDYVSRKPNIPLRQFKTCGWPYYSKMEEILPHHSSARGTAAYNPALSATNKPLPVASSSSAPYNADASMLDANLNGVDGGIAGYHLGSSPPPPPNPVFADGGSSMMVAPPMSAPAISAPMSSGSSVGKCSHSEMTHSHSATPSTIFTSVSQLTKPESEKKPRLSMTSGKIRPSVSKKNVQDTANTTVLMNLQGTINHLSDSLNTSFTGSDEACVAENSCVH</sequence>
<gene>
    <name evidence="2" type="ORF">EV702DRAFT_1196498</name>
</gene>
<feature type="region of interest" description="Disordered" evidence="1">
    <location>
        <begin position="194"/>
        <end position="247"/>
    </location>
</feature>
<proteinExistence type="predicted"/>
<organism evidence="2 3">
    <name type="scientific">Suillus placidus</name>
    <dbReference type="NCBI Taxonomy" id="48579"/>
    <lineage>
        <taxon>Eukaryota</taxon>
        <taxon>Fungi</taxon>
        <taxon>Dikarya</taxon>
        <taxon>Basidiomycota</taxon>
        <taxon>Agaricomycotina</taxon>
        <taxon>Agaricomycetes</taxon>
        <taxon>Agaricomycetidae</taxon>
        <taxon>Boletales</taxon>
        <taxon>Suillineae</taxon>
        <taxon>Suillaceae</taxon>
        <taxon>Suillus</taxon>
    </lineage>
</organism>
<name>A0A9P7D3G0_9AGAM</name>
<evidence type="ECO:0000256" key="1">
    <source>
        <dbReference type="SAM" id="MobiDB-lite"/>
    </source>
</evidence>
<dbReference type="AlphaFoldDB" id="A0A9P7D3G0"/>
<keyword evidence="3" id="KW-1185">Reference proteome</keyword>
<dbReference type="OrthoDB" id="2668854at2759"/>
<feature type="compositionally biased region" description="Polar residues" evidence="1">
    <location>
        <begin position="213"/>
        <end position="230"/>
    </location>
</feature>
<feature type="compositionally biased region" description="Low complexity" evidence="1">
    <location>
        <begin position="194"/>
        <end position="205"/>
    </location>
</feature>
<evidence type="ECO:0000313" key="2">
    <source>
        <dbReference type="EMBL" id="KAG1778079.1"/>
    </source>
</evidence>
<protein>
    <recommendedName>
        <fullName evidence="4">Myb/SANT-like domain-containing protein</fullName>
    </recommendedName>
</protein>
<dbReference type="EMBL" id="JABBWD010000017">
    <property type="protein sequence ID" value="KAG1778079.1"/>
    <property type="molecule type" value="Genomic_DNA"/>
</dbReference>
<evidence type="ECO:0008006" key="4">
    <source>
        <dbReference type="Google" id="ProtNLM"/>
    </source>
</evidence>
<accession>A0A9P7D3G0</accession>
<reference evidence="2" key="1">
    <citation type="journal article" date="2020" name="New Phytol.">
        <title>Comparative genomics reveals dynamic genome evolution in host specialist ectomycorrhizal fungi.</title>
        <authorList>
            <person name="Lofgren L.A."/>
            <person name="Nguyen N.H."/>
            <person name="Vilgalys R."/>
            <person name="Ruytinx J."/>
            <person name="Liao H.L."/>
            <person name="Branco S."/>
            <person name="Kuo A."/>
            <person name="LaButti K."/>
            <person name="Lipzen A."/>
            <person name="Andreopoulos W."/>
            <person name="Pangilinan J."/>
            <person name="Riley R."/>
            <person name="Hundley H."/>
            <person name="Na H."/>
            <person name="Barry K."/>
            <person name="Grigoriev I.V."/>
            <person name="Stajich J.E."/>
            <person name="Kennedy P.G."/>
        </authorList>
    </citation>
    <scope>NUCLEOTIDE SEQUENCE</scope>
    <source>
        <strain evidence="2">DOB743</strain>
    </source>
</reference>
<dbReference type="Proteomes" id="UP000714275">
    <property type="component" value="Unassembled WGS sequence"/>
</dbReference>
<evidence type="ECO:0000313" key="3">
    <source>
        <dbReference type="Proteomes" id="UP000714275"/>
    </source>
</evidence>
<comment type="caution">
    <text evidence="2">The sequence shown here is derived from an EMBL/GenBank/DDBJ whole genome shotgun (WGS) entry which is preliminary data.</text>
</comment>